<feature type="domain" description="Fibronectin type-III" evidence="3">
    <location>
        <begin position="777"/>
        <end position="868"/>
    </location>
</feature>
<evidence type="ECO:0000313" key="5">
    <source>
        <dbReference type="Proteomes" id="UP001147653"/>
    </source>
</evidence>
<dbReference type="InterPro" id="IPR022060">
    <property type="entry name" value="DUF3616"/>
</dbReference>
<dbReference type="GO" id="GO:0005975">
    <property type="term" value="P:carbohydrate metabolic process"/>
    <property type="evidence" value="ECO:0007669"/>
    <property type="project" value="UniProtKB-ARBA"/>
</dbReference>
<evidence type="ECO:0000313" key="4">
    <source>
        <dbReference type="EMBL" id="MDA0183801.1"/>
    </source>
</evidence>
<name>A0A9X3SBN9_9ACTN</name>
<dbReference type="Pfam" id="PF12275">
    <property type="entry name" value="DUF3616"/>
    <property type="match status" value="1"/>
</dbReference>
<dbReference type="EMBL" id="JAPDDP010000061">
    <property type="protein sequence ID" value="MDA0183801.1"/>
    <property type="molecule type" value="Genomic_DNA"/>
</dbReference>
<dbReference type="SMART" id="SM00060">
    <property type="entry name" value="FN3"/>
    <property type="match status" value="2"/>
</dbReference>
<reference evidence="4" key="1">
    <citation type="submission" date="2022-10" db="EMBL/GenBank/DDBJ databases">
        <title>The WGS of Solirubrobacter phytolaccae KCTC 29190.</title>
        <authorList>
            <person name="Jiang Z."/>
        </authorList>
    </citation>
    <scope>NUCLEOTIDE SEQUENCE</scope>
    <source>
        <strain evidence="4">KCTC 29190</strain>
    </source>
</reference>
<protein>
    <submittedName>
        <fullName evidence="4">DUF3616 domain-containing protein</fullName>
    </submittedName>
</protein>
<gene>
    <name evidence="4" type="ORF">OJ997_26070</name>
</gene>
<comment type="caution">
    <text evidence="4">The sequence shown here is derived from an EMBL/GenBank/DDBJ whole genome shotgun (WGS) entry which is preliminary data.</text>
</comment>
<dbReference type="InterPro" id="IPR036116">
    <property type="entry name" value="FN3_sf"/>
</dbReference>
<evidence type="ECO:0000259" key="3">
    <source>
        <dbReference type="PROSITE" id="PS50853"/>
    </source>
</evidence>
<dbReference type="Gene3D" id="2.60.40.10">
    <property type="entry name" value="Immunoglobulins"/>
    <property type="match status" value="2"/>
</dbReference>
<dbReference type="PROSITE" id="PS50853">
    <property type="entry name" value="FN3"/>
    <property type="match status" value="1"/>
</dbReference>
<evidence type="ECO:0000256" key="2">
    <source>
        <dbReference type="SAM" id="SignalP"/>
    </source>
</evidence>
<dbReference type="CDD" id="cd00063">
    <property type="entry name" value="FN3"/>
    <property type="match status" value="1"/>
</dbReference>
<dbReference type="InterPro" id="IPR003961">
    <property type="entry name" value="FN3_dom"/>
</dbReference>
<dbReference type="Proteomes" id="UP001147653">
    <property type="component" value="Unassembled WGS sequence"/>
</dbReference>
<dbReference type="RefSeq" id="WP_270028215.1">
    <property type="nucleotide sequence ID" value="NZ_JAPDDP010000061.1"/>
</dbReference>
<evidence type="ECO:0000256" key="1">
    <source>
        <dbReference type="ARBA" id="ARBA00023295"/>
    </source>
</evidence>
<keyword evidence="5" id="KW-1185">Reference proteome</keyword>
<dbReference type="SUPFAM" id="SSF49265">
    <property type="entry name" value="Fibronectin type III"/>
    <property type="match status" value="1"/>
</dbReference>
<keyword evidence="2" id="KW-0732">Signal</keyword>
<feature type="signal peptide" evidence="2">
    <location>
        <begin position="1"/>
        <end position="24"/>
    </location>
</feature>
<organism evidence="4 5">
    <name type="scientific">Solirubrobacter phytolaccae</name>
    <dbReference type="NCBI Taxonomy" id="1404360"/>
    <lineage>
        <taxon>Bacteria</taxon>
        <taxon>Bacillati</taxon>
        <taxon>Actinomycetota</taxon>
        <taxon>Thermoleophilia</taxon>
        <taxon>Solirubrobacterales</taxon>
        <taxon>Solirubrobacteraceae</taxon>
        <taxon>Solirubrobacter</taxon>
    </lineage>
</organism>
<keyword evidence="1" id="KW-0378">Hydrolase</keyword>
<feature type="chain" id="PRO_5040898386" evidence="2">
    <location>
        <begin position="25"/>
        <end position="1423"/>
    </location>
</feature>
<keyword evidence="1" id="KW-0326">Glycosidase</keyword>
<dbReference type="InterPro" id="IPR013783">
    <property type="entry name" value="Ig-like_fold"/>
</dbReference>
<sequence>MNNTRRALALALVTLAGAAAPASADPVIAGPATPDELAVLAVGGVNTTHAARRADQVALHRLSTTDGAYKGRILFPSDTLTKSSNSLNAPIRNAGLRRSADGRFLLFNGGRGAAGTSNQDILNATTVRVAADGTWTDQRLGTAYMTTGEGPVGTVSLDGTRKWLGINHNTKPIATIAEGETELTQVGAFPTPTVPVTSIDLVDGSLVVTGITGVSRLPGGLPTAQNTTTPPQEFIAAPIALDATFLDTDGVAGADTAYVVRDGRGVWKFALDAGTWKSRGVVGGSYGYVAARAVAGAIEVYLTTANTAKLVKFVDTAEVGGDVKTTGVSTLAYAPARARYTGLAFTPTGGFPADGTAYPATAPAMTASATTVDTHIGATTKGSVTLEVFDPNSADVTVTATSSNQTILPNDKIAISGTGAVRTATFDPIATGTATVTFTARSGDDAVTATLTLKVSPAVADPGGHYYSGPVDLSAAIDVGGDYFLGISDEVNTVHLFKKGVSGGSLAQWNQGFPGGETDFEGATRFGNTIVWSGSHGNNRSGSARPERRFLAFQTISGSGATVGLEWRNSYTRLWQQWKDWDASNGHGLGANKLKFNTATVPGLLPNAPNGFNVEGLTMAPGSSSVAWFGMRAPTITGADGIERAVILPVNNLDKLTSDSVNAEFGAPIFLDLGGRSIRDISKNAKDQYLISAGTGDTDDSLKNWALYTWDGNVDHQPQMVKELPTDEARIGAWEGIAELPTDLVAGSRVLMLADSGDTGLGKSYGQYVTIGEPIAGPAAVTGITATGKPGALDASWNAADRATQYYVTVKTAAGAHAPGSPKFVTGTSASFEGLTAGTEYTVQVRPQNVATRAVPGTPATATPTQGARVATTTTLEFQGSNILGEVQKLVATVSDPNARGTIQFFGSGQRLQDSFATGFDPSVGANVYTHTFPVVNGKAVIDITDARGAGMTDLQAKFTTANAENYLSSESAVAPTLFEYRPKQPWAEIVSITGDRVVGSRIAITVKLGGYKPSELWREVIRTEFNTRLNGAVNRTRLVGDTQETSSGYAALNEDGLATIYTTALAAGDHRISVQVPGYSTGYVTQWTDEIPVTIAPAGSPAPEVKPIKRPAIAVKLSGPGVTRTGQALTLTAKLSDPTLTGTVTFFNYSTALGTAVPVVNGVATTSVTNTSPQLGIYARFDPVVAERTTTAGATSQAVPLLRAATDLPRSGTVATKTTLAVSGSTGTVTVSPVGGDAFAIRDVYGYAEILEGERVVGFAPTRVGVATIDLSSLGAGPHTLRARYVSSDETRSLSSEIVQTDAPAPVGGSVPATLSLTLGAPATFGAFTPGVEREYTATTKATVISTAGDAALSVSEPGHLTNGAFSLPQPLRVELGRSAWSGPTANEDVPVTFKQAIGANDALRTGAYSKTLTFTLSTTQP</sequence>
<proteinExistence type="predicted"/>
<accession>A0A9X3SBN9</accession>
<dbReference type="GO" id="GO:0016798">
    <property type="term" value="F:hydrolase activity, acting on glycosyl bonds"/>
    <property type="evidence" value="ECO:0007669"/>
    <property type="project" value="UniProtKB-KW"/>
</dbReference>